<gene>
    <name evidence="1" type="ORF">K7H17_18475</name>
</gene>
<dbReference type="EMBL" id="JAINWF010000013">
    <property type="protein sequence ID" value="MCD1609842.1"/>
    <property type="molecule type" value="Genomic_DNA"/>
</dbReference>
<comment type="caution">
    <text evidence="1">The sequence shown here is derived from an EMBL/GenBank/DDBJ whole genome shotgun (WGS) entry which is preliminary data.</text>
</comment>
<protein>
    <submittedName>
        <fullName evidence="1">Uncharacterized protein</fullName>
    </submittedName>
</protein>
<sequence>MSLKTLRTEIQRTADQLRSETTDRISLILIDVVDASEEGEESIPCVGYTCDFALAGKPRRLFFKGADPEPIANALFNHIYRIERAGRIRPVPVLMAAQAAPDDALTIEQPTEGIPTAEHVARLYDALGAVHD</sequence>
<dbReference type="RefSeq" id="WP_102833303.1">
    <property type="nucleotide sequence ID" value="NZ_JAINWF010000013.1"/>
</dbReference>
<dbReference type="AlphaFoldDB" id="A0A9X1N704"/>
<dbReference type="Proteomes" id="UP001138989">
    <property type="component" value="Unassembled WGS sequence"/>
</dbReference>
<reference evidence="1" key="1">
    <citation type="submission" date="2021-08" db="EMBL/GenBank/DDBJ databases">
        <title>Isolation and characterization of neutrophilic mixotrophic iron-oxidizing bacteria from deep-sea hydrothermal vents.</title>
        <authorList>
            <person name="He Y."/>
        </authorList>
    </citation>
    <scope>NUCLEOTIDE SEQUENCE</scope>
    <source>
        <strain evidence="1">IOP_13</strain>
    </source>
</reference>
<accession>A0A9X1N704</accession>
<keyword evidence="2" id="KW-1185">Reference proteome</keyword>
<name>A0A9X1N704_9GAMM</name>
<organism evidence="1 2">
    <name type="scientific">Stutzerimonas kunmingensis</name>
    <dbReference type="NCBI Taxonomy" id="1211807"/>
    <lineage>
        <taxon>Bacteria</taxon>
        <taxon>Pseudomonadati</taxon>
        <taxon>Pseudomonadota</taxon>
        <taxon>Gammaproteobacteria</taxon>
        <taxon>Pseudomonadales</taxon>
        <taxon>Pseudomonadaceae</taxon>
        <taxon>Stutzerimonas</taxon>
    </lineage>
</organism>
<proteinExistence type="predicted"/>
<evidence type="ECO:0000313" key="1">
    <source>
        <dbReference type="EMBL" id="MCD1609842.1"/>
    </source>
</evidence>
<evidence type="ECO:0000313" key="2">
    <source>
        <dbReference type="Proteomes" id="UP001138989"/>
    </source>
</evidence>